<keyword evidence="5 8" id="KW-1133">Transmembrane helix</keyword>
<feature type="transmembrane region" description="Helical" evidence="8">
    <location>
        <begin position="410"/>
        <end position="433"/>
    </location>
</feature>
<evidence type="ECO:0000256" key="6">
    <source>
        <dbReference type="ARBA" id="ARBA00023136"/>
    </source>
</evidence>
<organism evidence="9">
    <name type="scientific">marine sediment metagenome</name>
    <dbReference type="NCBI Taxonomy" id="412755"/>
    <lineage>
        <taxon>unclassified sequences</taxon>
        <taxon>metagenomes</taxon>
        <taxon>ecological metagenomes</taxon>
    </lineage>
</organism>
<feature type="non-terminal residue" evidence="9">
    <location>
        <position position="1"/>
    </location>
</feature>
<feature type="transmembrane region" description="Helical" evidence="8">
    <location>
        <begin position="221"/>
        <end position="240"/>
    </location>
</feature>
<protein>
    <recommendedName>
        <fullName evidence="10">Polysulfide reductase NrfD</fullName>
    </recommendedName>
</protein>
<evidence type="ECO:0008006" key="10">
    <source>
        <dbReference type="Google" id="ProtNLM"/>
    </source>
</evidence>
<dbReference type="GO" id="GO:0005886">
    <property type="term" value="C:plasma membrane"/>
    <property type="evidence" value="ECO:0007669"/>
    <property type="project" value="UniProtKB-SubCell"/>
</dbReference>
<accession>A0A0F9KYM7</accession>
<dbReference type="PANTHER" id="PTHR43044:SF2">
    <property type="entry name" value="POLYSULPHIDE REDUCTASE NRFD"/>
    <property type="match status" value="1"/>
</dbReference>
<evidence type="ECO:0000256" key="8">
    <source>
        <dbReference type="SAM" id="Phobius"/>
    </source>
</evidence>
<evidence type="ECO:0000256" key="5">
    <source>
        <dbReference type="ARBA" id="ARBA00022989"/>
    </source>
</evidence>
<feature type="region of interest" description="Disordered" evidence="7">
    <location>
        <begin position="455"/>
        <end position="484"/>
    </location>
</feature>
<evidence type="ECO:0000256" key="7">
    <source>
        <dbReference type="SAM" id="MobiDB-lite"/>
    </source>
</evidence>
<keyword evidence="6 8" id="KW-0472">Membrane</keyword>
<feature type="transmembrane region" description="Helical" evidence="8">
    <location>
        <begin position="301"/>
        <end position="322"/>
    </location>
</feature>
<comment type="similarity">
    <text evidence="2">Belongs to the NrfD family.</text>
</comment>
<feature type="transmembrane region" description="Helical" evidence="8">
    <location>
        <begin position="167"/>
        <end position="189"/>
    </location>
</feature>
<feature type="transmembrane region" description="Helical" evidence="8">
    <location>
        <begin position="41"/>
        <end position="60"/>
    </location>
</feature>
<dbReference type="Pfam" id="PF03916">
    <property type="entry name" value="NrfD"/>
    <property type="match status" value="1"/>
</dbReference>
<sequence length="484" mass="55444">EDKFKVKKRDDYAEVDPTLPYEKLNHDIAEAMRPFTLAWKIALAIGVTILIAGAVTFYMQTRIGLGLWGTGESVHWGLDLPTFVFFIGLSHSGTLISAILLFTGSNWRRPIYRCAEAMTFFSLLGAQTILLMHVGRPWRLFYMMPYPNYRTLWTNFRSALSWDMVAISSYFIASGIFLLLGSIPDFAAIRDRYTGARRKFYNIMSFGWKGTDREWKNLHRAYIAVAALLFPLMVSVHSIVSWDFAVTNVPGYHSSIFAPFFVLGAVYSGVAGVVMVMIVLRRMLKMHDYIKPYHIDNLAKMLLAVALIWIWITAMEALGPWYKTSVNNFEYLTLLAKLGGTFANAYWFMILCCGVIPLLMFNFKIRNNMVAMFLITTVIQLGMWTERFIIVVGGQAVGYIPAQWSSFFPTFIEAFLFWVFTSAIFFTPFLLFVKFVPPVSIFEVKEILKIPRRHPKKTHHDDEEPVEEEITKKTDIELPQEAGS</sequence>
<evidence type="ECO:0000256" key="3">
    <source>
        <dbReference type="ARBA" id="ARBA00022475"/>
    </source>
</evidence>
<proteinExistence type="inferred from homology"/>
<keyword evidence="3" id="KW-1003">Cell membrane</keyword>
<evidence type="ECO:0000313" key="9">
    <source>
        <dbReference type="EMBL" id="KKM86803.1"/>
    </source>
</evidence>
<comment type="caution">
    <text evidence="9">The sequence shown here is derived from an EMBL/GenBank/DDBJ whole genome shotgun (WGS) entry which is preliminary data.</text>
</comment>
<gene>
    <name evidence="9" type="ORF">LCGC14_1275390</name>
</gene>
<dbReference type="EMBL" id="LAZR01007198">
    <property type="protein sequence ID" value="KKM86803.1"/>
    <property type="molecule type" value="Genomic_DNA"/>
</dbReference>
<feature type="transmembrane region" description="Helical" evidence="8">
    <location>
        <begin position="260"/>
        <end position="280"/>
    </location>
</feature>
<evidence type="ECO:0000256" key="1">
    <source>
        <dbReference type="ARBA" id="ARBA00004651"/>
    </source>
</evidence>
<dbReference type="PANTHER" id="PTHR43044">
    <property type="match status" value="1"/>
</dbReference>
<evidence type="ECO:0000256" key="4">
    <source>
        <dbReference type="ARBA" id="ARBA00022692"/>
    </source>
</evidence>
<evidence type="ECO:0000256" key="2">
    <source>
        <dbReference type="ARBA" id="ARBA00008929"/>
    </source>
</evidence>
<feature type="transmembrane region" description="Helical" evidence="8">
    <location>
        <begin position="80"/>
        <end position="102"/>
    </location>
</feature>
<keyword evidence="4 8" id="KW-0812">Transmembrane</keyword>
<comment type="subcellular location">
    <subcellularLocation>
        <location evidence="1">Cell membrane</location>
        <topology evidence="1">Multi-pass membrane protein</topology>
    </subcellularLocation>
</comment>
<dbReference type="AlphaFoldDB" id="A0A0F9KYM7"/>
<feature type="transmembrane region" description="Helical" evidence="8">
    <location>
        <begin position="370"/>
        <end position="390"/>
    </location>
</feature>
<feature type="transmembrane region" description="Helical" evidence="8">
    <location>
        <begin position="114"/>
        <end position="134"/>
    </location>
</feature>
<reference evidence="9" key="1">
    <citation type="journal article" date="2015" name="Nature">
        <title>Complex archaea that bridge the gap between prokaryotes and eukaryotes.</title>
        <authorList>
            <person name="Spang A."/>
            <person name="Saw J.H."/>
            <person name="Jorgensen S.L."/>
            <person name="Zaremba-Niedzwiedzka K."/>
            <person name="Martijn J."/>
            <person name="Lind A.E."/>
            <person name="van Eijk R."/>
            <person name="Schleper C."/>
            <person name="Guy L."/>
            <person name="Ettema T.J."/>
        </authorList>
    </citation>
    <scope>NUCLEOTIDE SEQUENCE</scope>
</reference>
<feature type="transmembrane region" description="Helical" evidence="8">
    <location>
        <begin position="342"/>
        <end position="363"/>
    </location>
</feature>
<name>A0A0F9KYM7_9ZZZZ</name>
<dbReference type="InterPro" id="IPR005614">
    <property type="entry name" value="NrfD-like"/>
</dbReference>